<dbReference type="PANTHER" id="PTHR24359">
    <property type="entry name" value="SERINE/THREONINE-PROTEIN KINASE SBK1"/>
    <property type="match status" value="1"/>
</dbReference>
<dbReference type="GO" id="GO:0004674">
    <property type="term" value="F:protein serine/threonine kinase activity"/>
    <property type="evidence" value="ECO:0007669"/>
    <property type="project" value="TreeGrafter"/>
</dbReference>
<dbReference type="GO" id="GO:0005524">
    <property type="term" value="F:ATP binding"/>
    <property type="evidence" value="ECO:0007669"/>
    <property type="project" value="InterPro"/>
</dbReference>
<accession>G2WY39</accession>
<dbReference type="HOGENOM" id="CLU_021323_1_0_1"/>
<dbReference type="CDD" id="cd00180">
    <property type="entry name" value="PKc"/>
    <property type="match status" value="1"/>
</dbReference>
<dbReference type="PROSITE" id="PS50011">
    <property type="entry name" value="PROTEIN_KINASE_DOM"/>
    <property type="match status" value="1"/>
</dbReference>
<keyword evidence="3" id="KW-1185">Reference proteome</keyword>
<sequence length="525" mass="56974">MTSSGLGLALSSDTNPFTSSELQFRGNTAAAVAGPASQAASGDTEPFRLTTIGSEPMTLQPLTLAKSPPSLVKRLSESFWSRASTALGSISFDYSPVDGTGSARRHRVVLGASSNMNGGRSVNKFAIAQSSKHVVISKAPIQDLAPRAVSSKRPLEISQPLDLAKRGKYDDDKQAEEGIVRSTVIVFQSVPLAPLTDVSASTTGQGHDVPLVAHPLEQLRMGDKADIIGLGGEEYVLTREANIMTTRNTQVFQAQHSQLPGDMAVVKVIRTPSHDIQLGASDPSAMKISRAAEMWLKEYKNHSKLSQHTTVVRLHEADARFLSLYMEHVDAPALASCRGQDPNPMCTLSEADALRVMADITTALLYIQEQGIVHNDIKPANILYSPTRGAVLIDFGLSSELSNKTRIHNGGSPWYVPPDYLTTGERGPSGDVFALGVVMLFLLRKLPLPELRSPRLNWIIADVRTPGSGRGEEVREAMSRWQEIVRKASQLLDIQKLKPDRLVHGMLANNTRIRIGVRDLIDSLS</sequence>
<dbReference type="eggNOG" id="KOG0601">
    <property type="taxonomic scope" value="Eukaryota"/>
</dbReference>
<dbReference type="AlphaFoldDB" id="G2WY39"/>
<evidence type="ECO:0000313" key="2">
    <source>
        <dbReference type="EMBL" id="EGY20997.1"/>
    </source>
</evidence>
<dbReference type="OrthoDB" id="1668230at2759"/>
<protein>
    <recommendedName>
        <fullName evidence="1">Protein kinase domain-containing protein</fullName>
    </recommendedName>
</protein>
<gene>
    <name evidence="2" type="ORF">VDAG_02521</name>
</gene>
<dbReference type="EMBL" id="DS572698">
    <property type="protein sequence ID" value="EGY20997.1"/>
    <property type="molecule type" value="Genomic_DNA"/>
</dbReference>
<organism evidence="2 3">
    <name type="scientific">Verticillium dahliae (strain VdLs.17 / ATCC MYA-4575 / FGSC 10137)</name>
    <name type="common">Verticillium wilt</name>
    <dbReference type="NCBI Taxonomy" id="498257"/>
    <lineage>
        <taxon>Eukaryota</taxon>
        <taxon>Fungi</taxon>
        <taxon>Dikarya</taxon>
        <taxon>Ascomycota</taxon>
        <taxon>Pezizomycotina</taxon>
        <taxon>Sordariomycetes</taxon>
        <taxon>Hypocreomycetidae</taxon>
        <taxon>Glomerellales</taxon>
        <taxon>Plectosphaerellaceae</taxon>
        <taxon>Verticillium</taxon>
    </lineage>
</organism>
<evidence type="ECO:0000259" key="1">
    <source>
        <dbReference type="PROSITE" id="PS50011"/>
    </source>
</evidence>
<dbReference type="Pfam" id="PF00069">
    <property type="entry name" value="Pkinase"/>
    <property type="match status" value="1"/>
</dbReference>
<reference evidence="2 3" key="1">
    <citation type="submission" date="2008-03" db="EMBL/GenBank/DDBJ databases">
        <title>The Genome Sequence of Verticillium dahliae VdLs.17.</title>
        <authorList>
            <consortium name="The Broad Institute Genome Sequencing Platform"/>
            <person name="Ma L.-J.J."/>
            <person name="Klosterman S.J."/>
            <person name="Subbarao K."/>
            <person name="Dobinson K."/>
            <person name="Veronese P."/>
            <person name="Kang S."/>
            <person name="Gold S.E."/>
            <person name="Young S."/>
            <person name="Jaffe D."/>
            <person name="Gnerre S."/>
            <person name="Berlin A."/>
            <person name="Heiman D."/>
            <person name="Hepburn T."/>
            <person name="Sykes S."/>
            <person name="Alvarado L."/>
            <person name="Kodira C.D."/>
            <person name="Lander E."/>
            <person name="Galagan J."/>
            <person name="Nusbaum C."/>
            <person name="Birren B."/>
        </authorList>
    </citation>
    <scope>NUCLEOTIDE SEQUENCE [LARGE SCALE GENOMIC DNA]</scope>
    <source>
        <strain evidence="3">VdLs.17 / ATCC MYA-4575 / FGSC 10137</strain>
    </source>
</reference>
<dbReference type="InterPro" id="IPR011009">
    <property type="entry name" value="Kinase-like_dom_sf"/>
</dbReference>
<dbReference type="RefSeq" id="XP_009651469.1">
    <property type="nucleotide sequence ID" value="XM_009653174.1"/>
</dbReference>
<dbReference type="SUPFAM" id="SSF56112">
    <property type="entry name" value="Protein kinase-like (PK-like)"/>
    <property type="match status" value="1"/>
</dbReference>
<feature type="domain" description="Protein kinase" evidence="1">
    <location>
        <begin position="237"/>
        <end position="525"/>
    </location>
</feature>
<dbReference type="Proteomes" id="UP000001611">
    <property type="component" value="Chromosome 3"/>
</dbReference>
<dbReference type="PANTHER" id="PTHR24359:SF1">
    <property type="entry name" value="INHIBITOR OF NUCLEAR FACTOR KAPPA-B KINASE EPSILON SUBUNIT HOMOLOG 1-RELATED"/>
    <property type="match status" value="1"/>
</dbReference>
<dbReference type="GeneID" id="20703984"/>
<dbReference type="InterPro" id="IPR008271">
    <property type="entry name" value="Ser/Thr_kinase_AS"/>
</dbReference>
<name>G2WY39_VERDV</name>
<dbReference type="SMART" id="SM00220">
    <property type="entry name" value="S_TKc"/>
    <property type="match status" value="1"/>
</dbReference>
<evidence type="ECO:0000313" key="3">
    <source>
        <dbReference type="Proteomes" id="UP000001611"/>
    </source>
</evidence>
<proteinExistence type="predicted"/>
<dbReference type="KEGG" id="vda:VDAG_02521"/>
<dbReference type="STRING" id="498257.G2WY39"/>
<dbReference type="Gene3D" id="1.10.510.10">
    <property type="entry name" value="Transferase(Phosphotransferase) domain 1"/>
    <property type="match status" value="1"/>
</dbReference>
<dbReference type="InterPro" id="IPR000719">
    <property type="entry name" value="Prot_kinase_dom"/>
</dbReference>
<dbReference type="PROSITE" id="PS00108">
    <property type="entry name" value="PROTEIN_KINASE_ST"/>
    <property type="match status" value="1"/>
</dbReference>
<dbReference type="InParanoid" id="G2WY39"/>